<proteinExistence type="predicted"/>
<accession>A0A2P6R771</accession>
<protein>
    <submittedName>
        <fullName evidence="1">Uncharacterized protein</fullName>
    </submittedName>
</protein>
<organism evidence="1 2">
    <name type="scientific">Rosa chinensis</name>
    <name type="common">China rose</name>
    <dbReference type="NCBI Taxonomy" id="74649"/>
    <lineage>
        <taxon>Eukaryota</taxon>
        <taxon>Viridiplantae</taxon>
        <taxon>Streptophyta</taxon>
        <taxon>Embryophyta</taxon>
        <taxon>Tracheophyta</taxon>
        <taxon>Spermatophyta</taxon>
        <taxon>Magnoliopsida</taxon>
        <taxon>eudicotyledons</taxon>
        <taxon>Gunneridae</taxon>
        <taxon>Pentapetalae</taxon>
        <taxon>rosids</taxon>
        <taxon>fabids</taxon>
        <taxon>Rosales</taxon>
        <taxon>Rosaceae</taxon>
        <taxon>Rosoideae</taxon>
        <taxon>Rosoideae incertae sedis</taxon>
        <taxon>Rosa</taxon>
    </lineage>
</organism>
<reference evidence="1 2" key="1">
    <citation type="journal article" date="2018" name="Nat. Genet.">
        <title>The Rosa genome provides new insights in the design of modern roses.</title>
        <authorList>
            <person name="Bendahmane M."/>
        </authorList>
    </citation>
    <scope>NUCLEOTIDE SEQUENCE [LARGE SCALE GENOMIC DNA]</scope>
    <source>
        <strain evidence="2">cv. Old Blush</strain>
    </source>
</reference>
<comment type="caution">
    <text evidence="1">The sequence shown here is derived from an EMBL/GenBank/DDBJ whole genome shotgun (WGS) entry which is preliminary data.</text>
</comment>
<keyword evidence="2" id="KW-1185">Reference proteome</keyword>
<dbReference type="AlphaFoldDB" id="A0A2P6R771"/>
<evidence type="ECO:0000313" key="2">
    <source>
        <dbReference type="Proteomes" id="UP000238479"/>
    </source>
</evidence>
<name>A0A2P6R771_ROSCH</name>
<dbReference type="Gramene" id="PRQ42283">
    <property type="protein sequence ID" value="PRQ42283"/>
    <property type="gene ID" value="RchiOBHm_Chr3g0455941"/>
</dbReference>
<dbReference type="Proteomes" id="UP000238479">
    <property type="component" value="Chromosome 3"/>
</dbReference>
<gene>
    <name evidence="1" type="ORF">RchiOBHm_Chr3g0455941</name>
</gene>
<sequence>MLSVLSCTSFISAEKFKLQMCSLEVVISWDEREQARRKKLCIFCILNNDKDL</sequence>
<dbReference type="EMBL" id="PDCK01000041">
    <property type="protein sequence ID" value="PRQ42283.1"/>
    <property type="molecule type" value="Genomic_DNA"/>
</dbReference>
<evidence type="ECO:0000313" key="1">
    <source>
        <dbReference type="EMBL" id="PRQ42283.1"/>
    </source>
</evidence>